<protein>
    <submittedName>
        <fullName evidence="1">Uncharacterized protein</fullName>
    </submittedName>
</protein>
<accession>A0A1G7G6K2</accession>
<evidence type="ECO:0000313" key="1">
    <source>
        <dbReference type="EMBL" id="SDE83659.1"/>
    </source>
</evidence>
<dbReference type="EMBL" id="FNAH01000012">
    <property type="protein sequence ID" value="SDE83659.1"/>
    <property type="molecule type" value="Genomic_DNA"/>
</dbReference>
<name>A0A1G7G6K2_9RHOB</name>
<evidence type="ECO:0000313" key="2">
    <source>
        <dbReference type="Proteomes" id="UP000199344"/>
    </source>
</evidence>
<reference evidence="1 2" key="1">
    <citation type="submission" date="2016-10" db="EMBL/GenBank/DDBJ databases">
        <authorList>
            <person name="de Groot N.N."/>
        </authorList>
    </citation>
    <scope>NUCLEOTIDE SEQUENCE [LARGE SCALE GENOMIC DNA]</scope>
    <source>
        <strain evidence="1 2">DSM 22220</strain>
    </source>
</reference>
<gene>
    <name evidence="1" type="ORF">SAMN05421538_11270</name>
</gene>
<proteinExistence type="predicted"/>
<dbReference type="AlphaFoldDB" id="A0A1G7G6K2"/>
<organism evidence="1 2">
    <name type="scientific">Paracoccus isoporae</name>
    <dbReference type="NCBI Taxonomy" id="591205"/>
    <lineage>
        <taxon>Bacteria</taxon>
        <taxon>Pseudomonadati</taxon>
        <taxon>Pseudomonadota</taxon>
        <taxon>Alphaproteobacteria</taxon>
        <taxon>Rhodobacterales</taxon>
        <taxon>Paracoccaceae</taxon>
        <taxon>Paracoccus</taxon>
    </lineage>
</organism>
<dbReference type="Proteomes" id="UP000199344">
    <property type="component" value="Unassembled WGS sequence"/>
</dbReference>
<sequence length="69" mass="7287">MNMAAFDKPITAGFDLAEISAILAGLRLLQGSNRVPAPINEIMTNGGDIDPLSLDEIDALCERINGGDM</sequence>
<keyword evidence="2" id="KW-1185">Reference proteome</keyword>
<dbReference type="STRING" id="591205.SAMN05421538_11270"/>